<keyword evidence="3" id="KW-1185">Reference proteome</keyword>
<dbReference type="EMBL" id="AZHW01000866">
    <property type="protein sequence ID" value="ETW95834.1"/>
    <property type="molecule type" value="Genomic_DNA"/>
</dbReference>
<keyword evidence="1" id="KW-1133">Transmembrane helix</keyword>
<feature type="transmembrane region" description="Helical" evidence="1">
    <location>
        <begin position="7"/>
        <end position="32"/>
    </location>
</feature>
<dbReference type="HOGENOM" id="CLU_3213825_0_0_7"/>
<accession>W4LD38</accession>
<protein>
    <submittedName>
        <fullName evidence="2">Uncharacterized protein</fullName>
    </submittedName>
</protein>
<comment type="caution">
    <text evidence="2">The sequence shown here is derived from an EMBL/GenBank/DDBJ whole genome shotgun (WGS) entry which is preliminary data.</text>
</comment>
<keyword evidence="1" id="KW-0472">Membrane</keyword>
<evidence type="ECO:0000313" key="3">
    <source>
        <dbReference type="Proteomes" id="UP000019141"/>
    </source>
</evidence>
<evidence type="ECO:0000256" key="1">
    <source>
        <dbReference type="SAM" id="Phobius"/>
    </source>
</evidence>
<sequence length="44" mass="5030">MHILPMALSLAFMIFMAFITTFAFLVATVYLFASYDDSFPQSCR</sequence>
<keyword evidence="1" id="KW-0812">Transmembrane</keyword>
<proteinExistence type="predicted"/>
<gene>
    <name evidence="2" type="ORF">ETSY1_28960</name>
</gene>
<dbReference type="AlphaFoldDB" id="W4LD38"/>
<name>W4LD38_ENTF1</name>
<reference evidence="2 3" key="1">
    <citation type="journal article" date="2014" name="Nature">
        <title>An environmental bacterial taxon with a large and distinct metabolic repertoire.</title>
        <authorList>
            <person name="Wilson M.C."/>
            <person name="Mori T."/>
            <person name="Ruckert C."/>
            <person name="Uria A.R."/>
            <person name="Helf M.J."/>
            <person name="Takada K."/>
            <person name="Gernert C."/>
            <person name="Steffens U.A."/>
            <person name="Heycke N."/>
            <person name="Schmitt S."/>
            <person name="Rinke C."/>
            <person name="Helfrich E.J."/>
            <person name="Brachmann A.O."/>
            <person name="Gurgui C."/>
            <person name="Wakimoto T."/>
            <person name="Kracht M."/>
            <person name="Crusemann M."/>
            <person name="Hentschel U."/>
            <person name="Abe I."/>
            <person name="Matsunaga S."/>
            <person name="Kalinowski J."/>
            <person name="Takeyama H."/>
            <person name="Piel J."/>
        </authorList>
    </citation>
    <scope>NUCLEOTIDE SEQUENCE [LARGE SCALE GENOMIC DNA]</scope>
    <source>
        <strain evidence="3">TSY1</strain>
    </source>
</reference>
<organism evidence="2 3">
    <name type="scientific">Entotheonella factor</name>
    <dbReference type="NCBI Taxonomy" id="1429438"/>
    <lineage>
        <taxon>Bacteria</taxon>
        <taxon>Pseudomonadati</taxon>
        <taxon>Nitrospinota/Tectimicrobiota group</taxon>
        <taxon>Candidatus Tectimicrobiota</taxon>
        <taxon>Candidatus Entotheonellia</taxon>
        <taxon>Candidatus Entotheonellales</taxon>
        <taxon>Candidatus Entotheonellaceae</taxon>
        <taxon>Candidatus Entotheonella</taxon>
    </lineage>
</organism>
<dbReference type="Proteomes" id="UP000019141">
    <property type="component" value="Unassembled WGS sequence"/>
</dbReference>
<evidence type="ECO:0000313" key="2">
    <source>
        <dbReference type="EMBL" id="ETW95834.1"/>
    </source>
</evidence>